<gene>
    <name evidence="2" type="ORF">SR894_19805</name>
</gene>
<proteinExistence type="predicted"/>
<keyword evidence="1" id="KW-1133">Transmembrane helix</keyword>
<dbReference type="EMBL" id="CP140255">
    <property type="protein sequence ID" value="WQH12370.1"/>
    <property type="molecule type" value="Genomic_DNA"/>
</dbReference>
<sequence>MDRKEAYLAFHTANKSSGLHEHLRNKTKFNARIYLALFLVVIAGFMPYLHFEAFLYFDHLQAEGAGEWIKRSGSIVIVLAIAAEFSAIDAKDIAGLGGHTGFGPYGPALIKYESRHTVSLTTIGVIVQVLMGTLITSHGDIIFNAMPIQVWMAPAIAAIAACLAVTFSMHRMRPISYNKLAIDQE</sequence>
<evidence type="ECO:0000313" key="2">
    <source>
        <dbReference type="EMBL" id="WQH12370.1"/>
    </source>
</evidence>
<dbReference type="Proteomes" id="UP001324794">
    <property type="component" value="Chromosome"/>
</dbReference>
<dbReference type="RefSeq" id="WP_133731914.1">
    <property type="nucleotide sequence ID" value="NZ_CP140255.1"/>
</dbReference>
<organism evidence="2 3">
    <name type="scientific">Vreelandella neptunia</name>
    <dbReference type="NCBI Taxonomy" id="115551"/>
    <lineage>
        <taxon>Bacteria</taxon>
        <taxon>Pseudomonadati</taxon>
        <taxon>Pseudomonadota</taxon>
        <taxon>Gammaproteobacteria</taxon>
        <taxon>Oceanospirillales</taxon>
        <taxon>Halomonadaceae</taxon>
        <taxon>Vreelandella</taxon>
    </lineage>
</organism>
<feature type="transmembrane region" description="Helical" evidence="1">
    <location>
        <begin position="71"/>
        <end position="88"/>
    </location>
</feature>
<evidence type="ECO:0000256" key="1">
    <source>
        <dbReference type="SAM" id="Phobius"/>
    </source>
</evidence>
<keyword evidence="1" id="KW-0472">Membrane</keyword>
<feature type="transmembrane region" description="Helical" evidence="1">
    <location>
        <begin position="118"/>
        <end position="136"/>
    </location>
</feature>
<feature type="transmembrane region" description="Helical" evidence="1">
    <location>
        <begin position="33"/>
        <end position="51"/>
    </location>
</feature>
<evidence type="ECO:0000313" key="3">
    <source>
        <dbReference type="Proteomes" id="UP001324794"/>
    </source>
</evidence>
<reference evidence="2 3" key="1">
    <citation type="submission" date="2023-11" db="EMBL/GenBank/DDBJ databases">
        <title>MicrobeMod: A computational toolkit for identifying prokaryotic methylation and restriction-modification with nanopore sequencing.</title>
        <authorList>
            <person name="Crits-Christoph A."/>
            <person name="Kang S.C."/>
            <person name="Lee H."/>
            <person name="Ostrov N."/>
        </authorList>
    </citation>
    <scope>NUCLEOTIDE SEQUENCE [LARGE SCALE GENOMIC DNA]</scope>
    <source>
        <strain evidence="2 3">ATCC BAA-805</strain>
    </source>
</reference>
<keyword evidence="3" id="KW-1185">Reference proteome</keyword>
<name>A0ABZ0YJT3_9GAMM</name>
<protein>
    <submittedName>
        <fullName evidence="2">Uncharacterized protein</fullName>
    </submittedName>
</protein>
<keyword evidence="1" id="KW-0812">Transmembrane</keyword>
<accession>A0ABZ0YJT3</accession>
<feature type="transmembrane region" description="Helical" evidence="1">
    <location>
        <begin position="148"/>
        <end position="169"/>
    </location>
</feature>